<dbReference type="SMART" id="SM00717">
    <property type="entry name" value="SANT"/>
    <property type="match status" value="2"/>
</dbReference>
<protein>
    <submittedName>
        <fullName evidence="8">MYB family transcription factor</fullName>
    </submittedName>
</protein>
<evidence type="ECO:0000259" key="6">
    <source>
        <dbReference type="PROSITE" id="PS50090"/>
    </source>
</evidence>
<comment type="subcellular location">
    <subcellularLocation>
        <location evidence="1">Nucleus</location>
    </subcellularLocation>
</comment>
<proteinExistence type="predicted"/>
<dbReference type="PROSITE" id="PS50090">
    <property type="entry name" value="MYB_LIKE"/>
    <property type="match status" value="2"/>
</dbReference>
<dbReference type="InterPro" id="IPR001005">
    <property type="entry name" value="SANT/Myb"/>
</dbReference>
<evidence type="ECO:0000256" key="5">
    <source>
        <dbReference type="ARBA" id="ARBA00023242"/>
    </source>
</evidence>
<evidence type="ECO:0000256" key="1">
    <source>
        <dbReference type="ARBA" id="ARBA00004123"/>
    </source>
</evidence>
<organism evidence="8">
    <name type="scientific">Melilotus albus</name>
    <name type="common">White sweet clover</name>
    <name type="synonym">Melilotus officinalis subsp. albus</name>
    <dbReference type="NCBI Taxonomy" id="47082"/>
    <lineage>
        <taxon>Eukaryota</taxon>
        <taxon>Viridiplantae</taxon>
        <taxon>Streptophyta</taxon>
        <taxon>Embryophyta</taxon>
        <taxon>Tracheophyta</taxon>
        <taxon>Spermatophyta</taxon>
        <taxon>Magnoliopsida</taxon>
        <taxon>eudicotyledons</taxon>
        <taxon>Gunneridae</taxon>
        <taxon>Pentapetalae</taxon>
        <taxon>rosids</taxon>
        <taxon>fabids</taxon>
        <taxon>Fabales</taxon>
        <taxon>Fabaceae</taxon>
        <taxon>Papilionoideae</taxon>
        <taxon>50 kb inversion clade</taxon>
        <taxon>NPAAA clade</taxon>
        <taxon>Hologalegina</taxon>
        <taxon>IRL clade</taxon>
        <taxon>Trifolieae</taxon>
        <taxon>Melilotus</taxon>
    </lineage>
</organism>
<dbReference type="Gene3D" id="1.10.10.60">
    <property type="entry name" value="Homeodomain-like"/>
    <property type="match status" value="2"/>
</dbReference>
<feature type="domain" description="Myb-like" evidence="6">
    <location>
        <begin position="182"/>
        <end position="233"/>
    </location>
</feature>
<evidence type="ECO:0000256" key="4">
    <source>
        <dbReference type="ARBA" id="ARBA00023125"/>
    </source>
</evidence>
<keyword evidence="3" id="KW-0805">Transcription regulation</keyword>
<feature type="domain" description="HTH myb-type" evidence="7">
    <location>
        <begin position="182"/>
        <end position="237"/>
    </location>
</feature>
<accession>A0A896WED2</accession>
<reference evidence="8" key="1">
    <citation type="journal article" name="Plants (Basel)">
        <title>NAC and MYB Families and Lignin Biosynthesis-Related Members Identification and Expression Analysis in Melilotus albus.</title>
        <authorList>
            <person name="Chen L."/>
            <person name="Wu F."/>
            <person name="Zhang J."/>
        </authorList>
    </citation>
    <scope>NUCLEOTIDE SEQUENCE</scope>
</reference>
<name>A0A896WED2_MELAB</name>
<feature type="domain" description="HTH myb-type" evidence="7">
    <location>
        <begin position="238"/>
        <end position="288"/>
    </location>
</feature>
<dbReference type="PANTHER" id="PTHR45614:SF285">
    <property type="entry name" value="TRANSCRIPTION FACTOR MYB98"/>
    <property type="match status" value="1"/>
</dbReference>
<keyword evidence="3" id="KW-0804">Transcription</keyword>
<dbReference type="EMBL" id="MW302444">
    <property type="protein sequence ID" value="QSD99598.1"/>
    <property type="molecule type" value="Genomic_DNA"/>
</dbReference>
<dbReference type="InterPro" id="IPR050560">
    <property type="entry name" value="MYB_TF"/>
</dbReference>
<dbReference type="InterPro" id="IPR017930">
    <property type="entry name" value="Myb_dom"/>
</dbReference>
<dbReference type="PANTHER" id="PTHR45614">
    <property type="entry name" value="MYB PROTEIN-RELATED"/>
    <property type="match status" value="1"/>
</dbReference>
<evidence type="ECO:0000256" key="2">
    <source>
        <dbReference type="ARBA" id="ARBA00022737"/>
    </source>
</evidence>
<dbReference type="InterPro" id="IPR009057">
    <property type="entry name" value="Homeodomain-like_sf"/>
</dbReference>
<dbReference type="Pfam" id="PF13921">
    <property type="entry name" value="Myb_DNA-bind_6"/>
    <property type="match status" value="1"/>
</dbReference>
<feature type="domain" description="Myb-like" evidence="6">
    <location>
        <begin position="234"/>
        <end position="284"/>
    </location>
</feature>
<evidence type="ECO:0000259" key="7">
    <source>
        <dbReference type="PROSITE" id="PS51294"/>
    </source>
</evidence>
<dbReference type="GO" id="GO:0000978">
    <property type="term" value="F:RNA polymerase II cis-regulatory region sequence-specific DNA binding"/>
    <property type="evidence" value="ECO:0007669"/>
    <property type="project" value="TreeGrafter"/>
</dbReference>
<keyword evidence="5" id="KW-0539">Nucleus</keyword>
<dbReference type="GO" id="GO:0000981">
    <property type="term" value="F:DNA-binding transcription factor activity, RNA polymerase II-specific"/>
    <property type="evidence" value="ECO:0007669"/>
    <property type="project" value="TreeGrafter"/>
</dbReference>
<evidence type="ECO:0000313" key="8">
    <source>
        <dbReference type="EMBL" id="QSD99598.1"/>
    </source>
</evidence>
<keyword evidence="2" id="KW-0677">Repeat</keyword>
<dbReference type="AlphaFoldDB" id="A0A896WED2"/>
<dbReference type="CDD" id="cd00167">
    <property type="entry name" value="SANT"/>
    <property type="match status" value="2"/>
</dbReference>
<evidence type="ECO:0000256" key="3">
    <source>
        <dbReference type="ARBA" id="ARBA00023015"/>
    </source>
</evidence>
<sequence length="412" mass="47336">MELDPNFSEKIPYLFEDFPKIPIKKQEIPAMVLLQPSSTLSPAPSNYTSVLNHQNNQFNEHHLNRANHQASFSMTSPSSINPFSMISTPSYMALNTYGSQREFFKDQNPMTFSQNNNKREAMDEQLNTSKGIWDLSKQNPFQYCATSQSRSIDSQSPIIRLTHGDQKRKKKGHKNIEIQHTDFNTVKSQWTPDEDRILVQLVGDYGLNKWSEIAKSLKERIGKQCRERWYNHLRQDIKKESWSEEEDKVFIEAHKIVGNRWAEIASRLPGRTENSIKNRWNSTKRSLNATKKPNRRNGLKGTLLHKYLTEITDTKDVQSKPKNSTSMMNIGYQTNFDNTNTNFDLCHDRYGISESGFSSGGLATPVEEVGGNVAMMVNGDDEMASGSGTMNYEFGSYEMEFFSEFLPYRDDL</sequence>
<dbReference type="PROSITE" id="PS51294">
    <property type="entry name" value="HTH_MYB"/>
    <property type="match status" value="2"/>
</dbReference>
<dbReference type="SUPFAM" id="SSF46689">
    <property type="entry name" value="Homeodomain-like"/>
    <property type="match status" value="1"/>
</dbReference>
<dbReference type="GO" id="GO:0005634">
    <property type="term" value="C:nucleus"/>
    <property type="evidence" value="ECO:0007669"/>
    <property type="project" value="UniProtKB-SubCell"/>
</dbReference>
<dbReference type="FunFam" id="1.10.10.60:FF:000010">
    <property type="entry name" value="Transcriptional activator Myb isoform A"/>
    <property type="match status" value="1"/>
</dbReference>
<gene>
    <name evidence="8" type="primary">EVM0039011.1</name>
</gene>
<keyword evidence="4" id="KW-0238">DNA-binding</keyword>